<name>A0ABW2TK61_9PSEU</name>
<proteinExistence type="predicted"/>
<evidence type="ECO:0008006" key="4">
    <source>
        <dbReference type="Google" id="ProtNLM"/>
    </source>
</evidence>
<organism evidence="2 3">
    <name type="scientific">Actinokineospora soli</name>
    <dbReference type="NCBI Taxonomy" id="1048753"/>
    <lineage>
        <taxon>Bacteria</taxon>
        <taxon>Bacillati</taxon>
        <taxon>Actinomycetota</taxon>
        <taxon>Actinomycetes</taxon>
        <taxon>Pseudonocardiales</taxon>
        <taxon>Pseudonocardiaceae</taxon>
        <taxon>Actinokineospora</taxon>
    </lineage>
</organism>
<evidence type="ECO:0000313" key="3">
    <source>
        <dbReference type="Proteomes" id="UP001596512"/>
    </source>
</evidence>
<feature type="chain" id="PRO_5047265582" description="Secreted protein" evidence="1">
    <location>
        <begin position="20"/>
        <end position="63"/>
    </location>
</feature>
<comment type="caution">
    <text evidence="2">The sequence shown here is derived from an EMBL/GenBank/DDBJ whole genome shotgun (WGS) entry which is preliminary data.</text>
</comment>
<dbReference type="Proteomes" id="UP001596512">
    <property type="component" value="Unassembled WGS sequence"/>
</dbReference>
<keyword evidence="3" id="KW-1185">Reference proteome</keyword>
<accession>A0ABW2TK61</accession>
<reference evidence="3" key="1">
    <citation type="journal article" date="2019" name="Int. J. Syst. Evol. Microbiol.">
        <title>The Global Catalogue of Microorganisms (GCM) 10K type strain sequencing project: providing services to taxonomists for standard genome sequencing and annotation.</title>
        <authorList>
            <consortium name="The Broad Institute Genomics Platform"/>
            <consortium name="The Broad Institute Genome Sequencing Center for Infectious Disease"/>
            <person name="Wu L."/>
            <person name="Ma J."/>
        </authorList>
    </citation>
    <scope>NUCLEOTIDE SEQUENCE [LARGE SCALE GENOMIC DNA]</scope>
    <source>
        <strain evidence="3">JCM 17695</strain>
    </source>
</reference>
<dbReference type="EMBL" id="JBHTEY010000004">
    <property type="protein sequence ID" value="MFC7614115.1"/>
    <property type="molecule type" value="Genomic_DNA"/>
</dbReference>
<feature type="signal peptide" evidence="1">
    <location>
        <begin position="1"/>
        <end position="19"/>
    </location>
</feature>
<protein>
    <recommendedName>
        <fullName evidence="4">Secreted protein</fullName>
    </recommendedName>
</protein>
<evidence type="ECO:0000256" key="1">
    <source>
        <dbReference type="SAM" id="SignalP"/>
    </source>
</evidence>
<evidence type="ECO:0000313" key="2">
    <source>
        <dbReference type="EMBL" id="MFC7614115.1"/>
    </source>
</evidence>
<gene>
    <name evidence="2" type="ORF">ACFQV2_11710</name>
</gene>
<sequence length="63" mass="5839">MRKTLAAAALMAATFGGLAAGAGLASADEASYASAEGDLIGGLLEEALSGGGVGGLLGSLLNS</sequence>
<keyword evidence="1" id="KW-0732">Signal</keyword>